<dbReference type="InterPro" id="IPR032675">
    <property type="entry name" value="LRR_dom_sf"/>
</dbReference>
<organism evidence="2 3">
    <name type="scientific">Mycena chlorophos</name>
    <name type="common">Agaric fungus</name>
    <name type="synonym">Agaricus chlorophos</name>
    <dbReference type="NCBI Taxonomy" id="658473"/>
    <lineage>
        <taxon>Eukaryota</taxon>
        <taxon>Fungi</taxon>
        <taxon>Dikarya</taxon>
        <taxon>Basidiomycota</taxon>
        <taxon>Agaricomycotina</taxon>
        <taxon>Agaricomycetes</taxon>
        <taxon>Agaricomycetidae</taxon>
        <taxon>Agaricales</taxon>
        <taxon>Marasmiineae</taxon>
        <taxon>Mycenaceae</taxon>
        <taxon>Mycena</taxon>
    </lineage>
</organism>
<keyword evidence="1" id="KW-0175">Coiled coil</keyword>
<evidence type="ECO:0000313" key="2">
    <source>
        <dbReference type="EMBL" id="KAF7294275.1"/>
    </source>
</evidence>
<comment type="caution">
    <text evidence="2">The sequence shown here is derived from an EMBL/GenBank/DDBJ whole genome shotgun (WGS) entry which is preliminary data.</text>
</comment>
<dbReference type="SUPFAM" id="SSF52058">
    <property type="entry name" value="L domain-like"/>
    <property type="match status" value="1"/>
</dbReference>
<gene>
    <name evidence="2" type="ORF">HMN09_01156100</name>
</gene>
<dbReference type="Proteomes" id="UP000613580">
    <property type="component" value="Unassembled WGS sequence"/>
</dbReference>
<evidence type="ECO:0000256" key="1">
    <source>
        <dbReference type="SAM" id="Coils"/>
    </source>
</evidence>
<dbReference type="AlphaFoldDB" id="A0A8H6S736"/>
<dbReference type="InterPro" id="IPR036047">
    <property type="entry name" value="F-box-like_dom_sf"/>
</dbReference>
<dbReference type="OrthoDB" id="3042665at2759"/>
<feature type="coiled-coil region" evidence="1">
    <location>
        <begin position="9"/>
        <end position="36"/>
    </location>
</feature>
<keyword evidence="3" id="KW-1185">Reference proteome</keyword>
<accession>A0A8H6S736</accession>
<dbReference type="Gene3D" id="3.80.10.10">
    <property type="entry name" value="Ribonuclease Inhibitor"/>
    <property type="match status" value="1"/>
</dbReference>
<dbReference type="SUPFAM" id="SSF81383">
    <property type="entry name" value="F-box domain"/>
    <property type="match status" value="1"/>
</dbReference>
<proteinExistence type="predicted"/>
<name>A0A8H6S736_MYCCL</name>
<protein>
    <submittedName>
        <fullName evidence="2">F-box domain-containing protein</fullName>
    </submittedName>
</protein>
<sequence length="482" mass="54554">MTADLRRRIFHVEKQLEAQQAELRLLKAQLTTQTKMIAFPVLALPPEIVSEIFLYSFEPGPFLALDSKAAPMMLLYVCKTWNRIALGTPALWSNVLCRLASGEKALRALAVLAERSGSTPLSVCIVSDAENPVRYDIHTFSVLFCQHSHRIRSLDMRVSSADLRVIDSYKPQLPALRELGSYAAEHTSRISMFRDAPNLSVVRFDHRHLDHIPFRWHNITALHAATSGLNMLLHAWQKMPNLAVCSYEPEKEDMTEEDIERGNAPVVVHKTIRALHAADFLCYDEPTTLLYYCRLPALETLVLNNVLDLDIVPFLDDSAPPLRRLILSAKKSRVICIPKVTQTLALMPHLTELDLSLCERDTYREFCAEFSRSPSVLPKLERLSLLSARYDRERSEGDELECLEHGALLELMIEAVSSRQATAPAKWKYQIRTLHIKMVEQVDVVYVSKASAIRCDDMSKDGVDLQLGPAADIIIFPHHDNL</sequence>
<evidence type="ECO:0000313" key="3">
    <source>
        <dbReference type="Proteomes" id="UP000613580"/>
    </source>
</evidence>
<reference evidence="2" key="1">
    <citation type="submission" date="2020-05" db="EMBL/GenBank/DDBJ databases">
        <title>Mycena genomes resolve the evolution of fungal bioluminescence.</title>
        <authorList>
            <person name="Tsai I.J."/>
        </authorList>
    </citation>
    <scope>NUCLEOTIDE SEQUENCE</scope>
    <source>
        <strain evidence="2">110903Hualien_Pintung</strain>
    </source>
</reference>
<dbReference type="EMBL" id="JACAZE010000019">
    <property type="protein sequence ID" value="KAF7294275.1"/>
    <property type="molecule type" value="Genomic_DNA"/>
</dbReference>